<sequence length="215" mass="24853">MRYAIVSLNVGRPTVHHLGGQEIKTGFIKKPTHQPHYLSITGFEEDGQADLKNHGGEEKALLLYPKDHYPFWEEKYQRDFSYPAFGENITIDGLTERDLYIGDVFQLGEAEIQVSQPRQPCYKIAKVHDIQDMPAVLTETGYSGYYFRVLKEGIVEPTDQLIKVKEDPQQVTPVDVFHCLFQDRKNRERMEQYLQIEALAPNVKRSLTKRIEKLG</sequence>
<dbReference type="PANTHER" id="PTHR30212">
    <property type="entry name" value="PROTEIN YIIM"/>
    <property type="match status" value="1"/>
</dbReference>
<name>A0A1I4R127_9BACI</name>
<dbReference type="Gene3D" id="2.40.33.20">
    <property type="entry name" value="PK beta-barrel domain-like"/>
    <property type="match status" value="1"/>
</dbReference>
<dbReference type="Proteomes" id="UP000198565">
    <property type="component" value="Unassembled WGS sequence"/>
</dbReference>
<dbReference type="GO" id="GO:0003824">
    <property type="term" value="F:catalytic activity"/>
    <property type="evidence" value="ECO:0007669"/>
    <property type="project" value="InterPro"/>
</dbReference>
<dbReference type="InterPro" id="IPR052353">
    <property type="entry name" value="Benzoxazolinone_Detox_Enz"/>
</dbReference>
<dbReference type="PANTHER" id="PTHR30212:SF4">
    <property type="entry name" value="MOSC DOMAIN-CONTAINING PROTEIN"/>
    <property type="match status" value="1"/>
</dbReference>
<dbReference type="PROSITE" id="PS51340">
    <property type="entry name" value="MOSC"/>
    <property type="match status" value="1"/>
</dbReference>
<reference evidence="3" key="1">
    <citation type="submission" date="2016-10" db="EMBL/GenBank/DDBJ databases">
        <authorList>
            <person name="Varghese N."/>
            <person name="Submissions S."/>
        </authorList>
    </citation>
    <scope>NUCLEOTIDE SEQUENCE [LARGE SCALE GENOMIC DNA]</scope>
    <source>
        <strain evidence="3">CGMCC 1.4250</strain>
    </source>
</reference>
<accession>A0A1I4R127</accession>
<dbReference type="GO" id="GO:0030170">
    <property type="term" value="F:pyridoxal phosphate binding"/>
    <property type="evidence" value="ECO:0007669"/>
    <property type="project" value="InterPro"/>
</dbReference>
<evidence type="ECO:0000259" key="1">
    <source>
        <dbReference type="PROSITE" id="PS51340"/>
    </source>
</evidence>
<dbReference type="RefSeq" id="WP_091486496.1">
    <property type="nucleotide sequence ID" value="NZ_FOTR01000019.1"/>
</dbReference>
<dbReference type="GO" id="GO:0030151">
    <property type="term" value="F:molybdenum ion binding"/>
    <property type="evidence" value="ECO:0007669"/>
    <property type="project" value="InterPro"/>
</dbReference>
<dbReference type="InterPro" id="IPR005302">
    <property type="entry name" value="MoCF_Sase_C"/>
</dbReference>
<dbReference type="InterPro" id="IPR011037">
    <property type="entry name" value="Pyrv_Knase-like_insert_dom_sf"/>
</dbReference>
<dbReference type="STRING" id="334253.SAMN04487943_11960"/>
<evidence type="ECO:0000313" key="3">
    <source>
        <dbReference type="Proteomes" id="UP000198565"/>
    </source>
</evidence>
<dbReference type="SUPFAM" id="SSF50800">
    <property type="entry name" value="PK beta-barrel domain-like"/>
    <property type="match status" value="1"/>
</dbReference>
<protein>
    <submittedName>
        <fullName evidence="2">MOSC domain-containing protein YiiM</fullName>
    </submittedName>
</protein>
<dbReference type="OrthoDB" id="9786134at2"/>
<proteinExistence type="predicted"/>
<evidence type="ECO:0000313" key="2">
    <source>
        <dbReference type="EMBL" id="SFM46022.1"/>
    </source>
</evidence>
<dbReference type="AlphaFoldDB" id="A0A1I4R127"/>
<feature type="domain" description="MOSC" evidence="1">
    <location>
        <begin position="30"/>
        <end position="164"/>
    </location>
</feature>
<dbReference type="InterPro" id="IPR005163">
    <property type="entry name" value="Tri_helical_YiiM-like"/>
</dbReference>
<dbReference type="Pfam" id="PF03473">
    <property type="entry name" value="MOSC"/>
    <property type="match status" value="1"/>
</dbReference>
<gene>
    <name evidence="2" type="ORF">SAMN04487943_11960</name>
</gene>
<dbReference type="EMBL" id="FOTR01000019">
    <property type="protein sequence ID" value="SFM46022.1"/>
    <property type="molecule type" value="Genomic_DNA"/>
</dbReference>
<organism evidence="2 3">
    <name type="scientific">Gracilibacillus orientalis</name>
    <dbReference type="NCBI Taxonomy" id="334253"/>
    <lineage>
        <taxon>Bacteria</taxon>
        <taxon>Bacillati</taxon>
        <taxon>Bacillota</taxon>
        <taxon>Bacilli</taxon>
        <taxon>Bacillales</taxon>
        <taxon>Bacillaceae</taxon>
        <taxon>Gracilibacillus</taxon>
    </lineage>
</organism>
<keyword evidence="3" id="KW-1185">Reference proteome</keyword>
<dbReference type="Pfam" id="PF03475">
    <property type="entry name" value="YiiM_3-alpha"/>
    <property type="match status" value="1"/>
</dbReference>